<keyword evidence="4 13" id="KW-1003">Cell membrane</keyword>
<dbReference type="FunFam" id="1.20.120.1200:FF:000001">
    <property type="entry name" value="NADH-quinone oxidoreductase subunit J"/>
    <property type="match status" value="1"/>
</dbReference>
<evidence type="ECO:0000256" key="12">
    <source>
        <dbReference type="ARBA" id="ARBA00047712"/>
    </source>
</evidence>
<dbReference type="KEGG" id="mbah:HYN46_12430"/>
<dbReference type="GO" id="GO:0008137">
    <property type="term" value="F:NADH dehydrogenase (ubiquinone) activity"/>
    <property type="evidence" value="ECO:0007669"/>
    <property type="project" value="UniProtKB-UniRule"/>
</dbReference>
<feature type="transmembrane region" description="Helical" evidence="13">
    <location>
        <begin position="137"/>
        <end position="165"/>
    </location>
</feature>
<dbReference type="AlphaFoldDB" id="A0A345PBM9"/>
<dbReference type="InterPro" id="IPR042106">
    <property type="entry name" value="Nuo/plastoQ_OxRdtase_6_NuoJ"/>
</dbReference>
<keyword evidence="5 13" id="KW-0812">Transmembrane</keyword>
<evidence type="ECO:0000256" key="11">
    <source>
        <dbReference type="ARBA" id="ARBA00025811"/>
    </source>
</evidence>
<keyword evidence="6 13" id="KW-0874">Quinone</keyword>
<dbReference type="Gene3D" id="1.20.120.1200">
    <property type="entry name" value="NADH-ubiquinone/plastoquinone oxidoreductase chain 6, subunit NuoJ"/>
    <property type="match status" value="1"/>
</dbReference>
<evidence type="ECO:0000256" key="10">
    <source>
        <dbReference type="ARBA" id="ARBA00023136"/>
    </source>
</evidence>
<accession>A0A345PBM9</accession>
<evidence type="ECO:0000256" key="13">
    <source>
        <dbReference type="RuleBase" id="RU004429"/>
    </source>
</evidence>
<name>A0A345PBM9_9GAMM</name>
<dbReference type="GO" id="GO:0048038">
    <property type="term" value="F:quinone binding"/>
    <property type="evidence" value="ECO:0007669"/>
    <property type="project" value="UniProtKB-UniRule"/>
</dbReference>
<feature type="transmembrane region" description="Helical" evidence="13">
    <location>
        <begin position="6"/>
        <end position="26"/>
    </location>
</feature>
<comment type="catalytic activity">
    <reaction evidence="12 13">
        <text>a quinone + NADH + 5 H(+)(in) = a quinol + NAD(+) + 4 H(+)(out)</text>
        <dbReference type="Rhea" id="RHEA:57888"/>
        <dbReference type="ChEBI" id="CHEBI:15378"/>
        <dbReference type="ChEBI" id="CHEBI:24646"/>
        <dbReference type="ChEBI" id="CHEBI:57540"/>
        <dbReference type="ChEBI" id="CHEBI:57945"/>
        <dbReference type="ChEBI" id="CHEBI:132124"/>
    </reaction>
</comment>
<evidence type="ECO:0000256" key="1">
    <source>
        <dbReference type="ARBA" id="ARBA00004651"/>
    </source>
</evidence>
<evidence type="ECO:0000313" key="14">
    <source>
        <dbReference type="EMBL" id="AXI04688.1"/>
    </source>
</evidence>
<dbReference type="EMBL" id="CP031222">
    <property type="protein sequence ID" value="AXI04688.1"/>
    <property type="molecule type" value="Genomic_DNA"/>
</dbReference>
<evidence type="ECO:0000256" key="5">
    <source>
        <dbReference type="ARBA" id="ARBA00022692"/>
    </source>
</evidence>
<keyword evidence="8 13" id="KW-1133">Transmembrane helix</keyword>
<feature type="transmembrane region" description="Helical" evidence="13">
    <location>
        <begin position="61"/>
        <end position="81"/>
    </location>
</feature>
<proteinExistence type="inferred from homology"/>
<dbReference type="OrthoDB" id="9790848at2"/>
<keyword evidence="15" id="KW-1185">Reference proteome</keyword>
<dbReference type="GO" id="GO:0016491">
    <property type="term" value="F:oxidoreductase activity"/>
    <property type="evidence" value="ECO:0007669"/>
    <property type="project" value="UniProtKB-KW"/>
</dbReference>
<comment type="subunit">
    <text evidence="11">Composed of 13 different subunits. Subunits NuoA, H, J, K, L, M, N constitute the membrane sector of the complex.</text>
</comment>
<feature type="transmembrane region" description="Helical" evidence="13">
    <location>
        <begin position="33"/>
        <end position="55"/>
    </location>
</feature>
<evidence type="ECO:0000256" key="9">
    <source>
        <dbReference type="ARBA" id="ARBA00023027"/>
    </source>
</evidence>
<dbReference type="Pfam" id="PF00499">
    <property type="entry name" value="Oxidored_q3"/>
    <property type="match status" value="1"/>
</dbReference>
<dbReference type="PANTHER" id="PTHR33269:SF17">
    <property type="entry name" value="NADH-UBIQUINONE OXIDOREDUCTASE CHAIN 6"/>
    <property type="match status" value="1"/>
</dbReference>
<sequence>MTTILNAWPFYAIAVVAIFATIRTVTNTNPVHALLSLIVSLLSVAGLFFCLGAPFAAALEVIVYAGAIMVLFVFVVMMLNLGQATTAQEKRWFTAETWAWPAGLSFLLALAVVWLLASGQYDPQTAITGTQVVDAKLVGISLFGPYLLLVELASLLLLAALVAAYHLGRNTDGFNDPIAIRDVAAETTAQIKEKQLARQQSQNKGASK</sequence>
<organism evidence="14 15">
    <name type="scientific">Aquirhabdus parva</name>
    <dbReference type="NCBI Taxonomy" id="2283318"/>
    <lineage>
        <taxon>Bacteria</taxon>
        <taxon>Pseudomonadati</taxon>
        <taxon>Pseudomonadota</taxon>
        <taxon>Gammaproteobacteria</taxon>
        <taxon>Moraxellales</taxon>
        <taxon>Moraxellaceae</taxon>
        <taxon>Aquirhabdus</taxon>
    </lineage>
</organism>
<evidence type="ECO:0000256" key="6">
    <source>
        <dbReference type="ARBA" id="ARBA00022719"/>
    </source>
</evidence>
<dbReference type="NCBIfam" id="NF005162">
    <property type="entry name" value="PRK06638.1-1"/>
    <property type="match status" value="1"/>
</dbReference>
<keyword evidence="10 13" id="KW-0472">Membrane</keyword>
<evidence type="ECO:0000313" key="15">
    <source>
        <dbReference type="Proteomes" id="UP000253940"/>
    </source>
</evidence>
<protein>
    <recommendedName>
        <fullName evidence="3 13">NADH-quinone oxidoreductase subunit J</fullName>
        <ecNumber evidence="13">7.1.1.-</ecNumber>
    </recommendedName>
</protein>
<feature type="transmembrane region" description="Helical" evidence="13">
    <location>
        <begin position="93"/>
        <end position="117"/>
    </location>
</feature>
<dbReference type="InterPro" id="IPR001457">
    <property type="entry name" value="NADH_UbQ/plastoQ_OxRdtase_su6"/>
</dbReference>
<evidence type="ECO:0000256" key="3">
    <source>
        <dbReference type="ARBA" id="ARBA00019907"/>
    </source>
</evidence>
<comment type="subcellular location">
    <subcellularLocation>
        <location evidence="1 13">Cell membrane</location>
        <topology evidence="1 13">Multi-pass membrane protein</topology>
    </subcellularLocation>
</comment>
<keyword evidence="14" id="KW-0560">Oxidoreductase</keyword>
<comment type="similarity">
    <text evidence="2 13">Belongs to the complex I subunit 6 family.</text>
</comment>
<evidence type="ECO:0000256" key="2">
    <source>
        <dbReference type="ARBA" id="ARBA00005698"/>
    </source>
</evidence>
<comment type="function">
    <text evidence="13">NDH-1 shuttles electrons from NADH, via FMN and iron-sulfur (Fe-S) centers, to quinones in the respiratory chain. Couples the redox reaction to proton translocation (for every two electrons transferred, four hydrogen ions are translocated across the cytoplasmic membrane), and thus conserves the redox energy in a proton gradient.</text>
</comment>
<gene>
    <name evidence="14" type="ORF">HYN46_12430</name>
</gene>
<dbReference type="RefSeq" id="WP_114900752.1">
    <property type="nucleotide sequence ID" value="NZ_CP031222.1"/>
</dbReference>
<keyword evidence="9 13" id="KW-0520">NAD</keyword>
<dbReference type="Proteomes" id="UP000253940">
    <property type="component" value="Chromosome"/>
</dbReference>
<keyword evidence="7" id="KW-1278">Translocase</keyword>
<evidence type="ECO:0000256" key="7">
    <source>
        <dbReference type="ARBA" id="ARBA00022967"/>
    </source>
</evidence>
<dbReference type="GO" id="GO:0005886">
    <property type="term" value="C:plasma membrane"/>
    <property type="evidence" value="ECO:0007669"/>
    <property type="project" value="UniProtKB-SubCell"/>
</dbReference>
<dbReference type="EC" id="7.1.1.-" evidence="13"/>
<reference evidence="14 15" key="1">
    <citation type="submission" date="2018-07" db="EMBL/GenBank/DDBJ databases">
        <title>Genome sequencing of Moraxellaceae gen. HYN0046.</title>
        <authorList>
            <person name="Kim M."/>
            <person name="Yi H."/>
        </authorList>
    </citation>
    <scope>NUCLEOTIDE SEQUENCE [LARGE SCALE GENOMIC DNA]</scope>
    <source>
        <strain evidence="14 15">HYN0046</strain>
    </source>
</reference>
<dbReference type="PANTHER" id="PTHR33269">
    <property type="entry name" value="NADH-UBIQUINONE OXIDOREDUCTASE CHAIN 6"/>
    <property type="match status" value="1"/>
</dbReference>
<evidence type="ECO:0000256" key="4">
    <source>
        <dbReference type="ARBA" id="ARBA00022475"/>
    </source>
</evidence>
<evidence type="ECO:0000256" key="8">
    <source>
        <dbReference type="ARBA" id="ARBA00022989"/>
    </source>
</evidence>